<evidence type="ECO:0000259" key="1">
    <source>
        <dbReference type="Pfam" id="PF01248"/>
    </source>
</evidence>
<evidence type="ECO:0000313" key="3">
    <source>
        <dbReference type="Proteomes" id="UP000460412"/>
    </source>
</evidence>
<dbReference type="SUPFAM" id="SSF55315">
    <property type="entry name" value="L30e-like"/>
    <property type="match status" value="1"/>
</dbReference>
<dbReference type="EMBL" id="WUQX01000001">
    <property type="protein sequence ID" value="MXP76004.1"/>
    <property type="molecule type" value="Genomic_DNA"/>
</dbReference>
<name>A0A7X3MGL2_9FIRM</name>
<evidence type="ECO:0000313" key="2">
    <source>
        <dbReference type="EMBL" id="MXP76004.1"/>
    </source>
</evidence>
<sequence length="118" mass="13293">MRHWKRRWDYLGQRSKALSLISLATKAQKTVSGEFCTEKEVKSGAAALVVIANDASDNTKKKFKNMCEFYHVPICFYRDKDTLGHAMGKQFRASLAILDQGFAKGIRESMDAEDNTVA</sequence>
<dbReference type="Gene3D" id="3.30.1330.30">
    <property type="match status" value="1"/>
</dbReference>
<dbReference type="Proteomes" id="UP000460412">
    <property type="component" value="Unassembled WGS sequence"/>
</dbReference>
<feature type="domain" description="Ribosomal protein eL8/eL30/eS12/Gadd45" evidence="1">
    <location>
        <begin position="17"/>
        <end position="104"/>
    </location>
</feature>
<protein>
    <submittedName>
        <fullName evidence="2">50S ribosomal protein L7ae</fullName>
    </submittedName>
</protein>
<accession>A0A7X3MGL2</accession>
<dbReference type="InterPro" id="IPR004038">
    <property type="entry name" value="Ribosomal_eL8/eL30/eS12/Gad45"/>
</dbReference>
<reference evidence="2 3" key="1">
    <citation type="submission" date="2019-12" db="EMBL/GenBank/DDBJ databases">
        <title>Sporaefaciens musculi gen. nov., sp. nov., a novel bacterium isolated from the caecum of an obese mouse.</title>
        <authorList>
            <person name="Rasmussen T.S."/>
            <person name="Streidl T."/>
            <person name="Hitch T.C.A."/>
            <person name="Wortmann E."/>
            <person name="Deptula P."/>
            <person name="Hansen M."/>
            <person name="Nielsen D.S."/>
            <person name="Clavel T."/>
            <person name="Vogensen F.K."/>
        </authorList>
    </citation>
    <scope>NUCLEOTIDE SEQUENCE [LARGE SCALE GENOMIC DNA]</scope>
    <source>
        <strain evidence="2 3">WCA-9-b2</strain>
    </source>
</reference>
<proteinExistence type="predicted"/>
<comment type="caution">
    <text evidence="2">The sequence shown here is derived from an EMBL/GenBank/DDBJ whole genome shotgun (WGS) entry which is preliminary data.</text>
</comment>
<dbReference type="AlphaFoldDB" id="A0A7X3MGL2"/>
<organism evidence="2 3">
    <name type="scientific">Sporofaciens musculi</name>
    <dbReference type="NCBI Taxonomy" id="2681861"/>
    <lineage>
        <taxon>Bacteria</taxon>
        <taxon>Bacillati</taxon>
        <taxon>Bacillota</taxon>
        <taxon>Clostridia</taxon>
        <taxon>Lachnospirales</taxon>
        <taxon>Lachnospiraceae</taxon>
        <taxon>Sporofaciens</taxon>
    </lineage>
</organism>
<dbReference type="GO" id="GO:0005840">
    <property type="term" value="C:ribosome"/>
    <property type="evidence" value="ECO:0007669"/>
    <property type="project" value="UniProtKB-KW"/>
</dbReference>
<keyword evidence="3" id="KW-1185">Reference proteome</keyword>
<gene>
    <name evidence="2" type="ORF">GN277_11590</name>
</gene>
<keyword evidence="2" id="KW-0687">Ribonucleoprotein</keyword>
<dbReference type="InterPro" id="IPR029064">
    <property type="entry name" value="Ribosomal_eL30-like_sf"/>
</dbReference>
<keyword evidence="2" id="KW-0689">Ribosomal protein</keyword>
<dbReference type="Pfam" id="PF01248">
    <property type="entry name" value="Ribosomal_L7Ae"/>
    <property type="match status" value="1"/>
</dbReference>